<dbReference type="PANTHER" id="PTHR34980">
    <property type="entry name" value="INNER MEMBRANE PROTEIN-RELATED-RELATED"/>
    <property type="match status" value="1"/>
</dbReference>
<comment type="caution">
    <text evidence="2">The sequence shown here is derived from an EMBL/GenBank/DDBJ whole genome shotgun (WGS) entry which is preliminary data.</text>
</comment>
<proteinExistence type="predicted"/>
<organism evidence="2 3">
    <name type="scientific">Phragmitibacter flavus</name>
    <dbReference type="NCBI Taxonomy" id="2576071"/>
    <lineage>
        <taxon>Bacteria</taxon>
        <taxon>Pseudomonadati</taxon>
        <taxon>Verrucomicrobiota</taxon>
        <taxon>Verrucomicrobiia</taxon>
        <taxon>Verrucomicrobiales</taxon>
        <taxon>Verrucomicrobiaceae</taxon>
        <taxon>Phragmitibacter</taxon>
    </lineage>
</organism>
<dbReference type="EMBL" id="VAUV01000012">
    <property type="protein sequence ID" value="TLD69624.1"/>
    <property type="molecule type" value="Genomic_DNA"/>
</dbReference>
<accession>A0A5R8KBD0</accession>
<reference evidence="2 3" key="1">
    <citation type="submission" date="2019-05" db="EMBL/GenBank/DDBJ databases">
        <title>Verrucobacter flavum gen. nov., sp. nov. a new member of the family Verrucomicrobiaceae.</title>
        <authorList>
            <person name="Szuroczki S."/>
            <person name="Abbaszade G."/>
            <person name="Szabo A."/>
            <person name="Felfoldi T."/>
            <person name="Schumann P."/>
            <person name="Boka K."/>
            <person name="Keki Z."/>
            <person name="Toumi M."/>
            <person name="Toth E."/>
        </authorList>
    </citation>
    <scope>NUCLEOTIDE SEQUENCE [LARGE SCALE GENOMIC DNA]</scope>
    <source>
        <strain evidence="2 3">MG-N-17</strain>
    </source>
</reference>
<keyword evidence="1" id="KW-0812">Transmembrane</keyword>
<gene>
    <name evidence="2" type="ORF">FEM03_16840</name>
</gene>
<dbReference type="AlphaFoldDB" id="A0A5R8KBD0"/>
<feature type="transmembrane region" description="Helical" evidence="1">
    <location>
        <begin position="79"/>
        <end position="98"/>
    </location>
</feature>
<protein>
    <submittedName>
        <fullName evidence="2">DUF805 domain-containing protein</fullName>
    </submittedName>
</protein>
<dbReference type="InterPro" id="IPR008523">
    <property type="entry name" value="DUF805"/>
</dbReference>
<dbReference type="GO" id="GO:0005886">
    <property type="term" value="C:plasma membrane"/>
    <property type="evidence" value="ECO:0007669"/>
    <property type="project" value="TreeGrafter"/>
</dbReference>
<keyword evidence="1" id="KW-0472">Membrane</keyword>
<feature type="transmembrane region" description="Helical" evidence="1">
    <location>
        <begin position="23"/>
        <end position="43"/>
    </location>
</feature>
<dbReference type="OrthoDB" id="9812349at2"/>
<dbReference type="Proteomes" id="UP000306196">
    <property type="component" value="Unassembled WGS sequence"/>
</dbReference>
<evidence type="ECO:0000256" key="1">
    <source>
        <dbReference type="SAM" id="Phobius"/>
    </source>
</evidence>
<evidence type="ECO:0000313" key="2">
    <source>
        <dbReference type="EMBL" id="TLD69624.1"/>
    </source>
</evidence>
<name>A0A5R8KBD0_9BACT</name>
<feature type="transmembrane region" description="Helical" evidence="1">
    <location>
        <begin position="49"/>
        <end position="67"/>
    </location>
</feature>
<keyword evidence="3" id="KW-1185">Reference proteome</keyword>
<dbReference type="RefSeq" id="WP_138087452.1">
    <property type="nucleotide sequence ID" value="NZ_VAUV01000012.1"/>
</dbReference>
<sequence length="115" mass="12979">MDWYISVLKKFAVFDGRARRKEYWMFTLFNIIAIVLLMIVEGIIGTGGILGFVYMLAVILPSIGVSIRRLHDTNRSGWFLLFVLIPFIGGFIVLYFMILDGTPGANKFGENPKGV</sequence>
<keyword evidence="1" id="KW-1133">Transmembrane helix</keyword>
<dbReference type="Pfam" id="PF05656">
    <property type="entry name" value="DUF805"/>
    <property type="match status" value="1"/>
</dbReference>
<dbReference type="PANTHER" id="PTHR34980:SF2">
    <property type="entry name" value="INNER MEMBRANE PROTEIN YHAH-RELATED"/>
    <property type="match status" value="1"/>
</dbReference>
<evidence type="ECO:0000313" key="3">
    <source>
        <dbReference type="Proteomes" id="UP000306196"/>
    </source>
</evidence>